<dbReference type="InterPro" id="IPR036188">
    <property type="entry name" value="FAD/NAD-bd_sf"/>
</dbReference>
<gene>
    <name evidence="3" type="ORF">QR90_06135</name>
</gene>
<accession>A0A0A7KJL2</accession>
<dbReference type="AlphaFoldDB" id="A0A0A7KJL2"/>
<dbReference type="InterPro" id="IPR006076">
    <property type="entry name" value="FAD-dep_OxRdtase"/>
</dbReference>
<dbReference type="Pfam" id="PF01266">
    <property type="entry name" value="DAO"/>
    <property type="match status" value="1"/>
</dbReference>
<evidence type="ECO:0000313" key="3">
    <source>
        <dbReference type="EMBL" id="AIZ44763.1"/>
    </source>
</evidence>
<dbReference type="HOGENOM" id="CLU_939436_0_0_0"/>
<dbReference type="PANTHER" id="PTHR13847">
    <property type="entry name" value="SARCOSINE DEHYDROGENASE-RELATED"/>
    <property type="match status" value="1"/>
</dbReference>
<dbReference type="Gene3D" id="3.30.9.10">
    <property type="entry name" value="D-Amino Acid Oxidase, subunit A, domain 2"/>
    <property type="match status" value="1"/>
</dbReference>
<dbReference type="RefSeq" id="WP_039683064.1">
    <property type="nucleotide sequence ID" value="NZ_CP010028.1"/>
</dbReference>
<dbReference type="PANTHER" id="PTHR13847:SF289">
    <property type="entry name" value="GLYCINE OXIDASE"/>
    <property type="match status" value="1"/>
</dbReference>
<dbReference type="GO" id="GO:0016491">
    <property type="term" value="F:oxidoreductase activity"/>
    <property type="evidence" value="ECO:0007669"/>
    <property type="project" value="UniProtKB-KW"/>
</dbReference>
<evidence type="ECO:0000259" key="2">
    <source>
        <dbReference type="Pfam" id="PF01266"/>
    </source>
</evidence>
<dbReference type="KEGG" id="dsw:QR90_06135"/>
<dbReference type="Gene3D" id="3.50.50.60">
    <property type="entry name" value="FAD/NAD(P)-binding domain"/>
    <property type="match status" value="1"/>
</dbReference>
<reference evidence="4" key="1">
    <citation type="submission" date="2014-11" db="EMBL/GenBank/DDBJ databases">
        <title>Hymenobacter sp. DG25B genome submission.</title>
        <authorList>
            <person name="Jung H.-Y."/>
            <person name="Kim M.K."/>
            <person name="Srinivasan S."/>
            <person name="Lim S."/>
        </authorList>
    </citation>
    <scope>NUCLEOTIDE SEQUENCE [LARGE SCALE GENOMIC DNA]</scope>
    <source>
        <strain evidence="4">DY59</strain>
    </source>
</reference>
<keyword evidence="1" id="KW-0560">Oxidoreductase</keyword>
<dbReference type="EMBL" id="CP010028">
    <property type="protein sequence ID" value="AIZ44763.1"/>
    <property type="molecule type" value="Genomic_DNA"/>
</dbReference>
<evidence type="ECO:0000313" key="4">
    <source>
        <dbReference type="Proteomes" id="UP000030634"/>
    </source>
</evidence>
<sequence>MPAGGAVKTALVIGGGIAGASAAYFLAGLGVQVTVIDAAVHAASAVPSALINPVRGQSGGVDARATDGMALTWALLQTLTAAGFDIPYGQTGVLRPIPDDKARARFERNLPPTLAHRWLGRDELPTPLPPAWAHALWLPEGGWVDGAAFTRALLAASGARVIRGRVTAWTADSAQVQEAAVDALPDVHAVLHCGGSVGSGWAGEARTHRMGSLLTLDRAATAVPLSFGAYLAPAAAGGVLGATYETPTQSWPTPELPLASLGWLLGRGDGLADLSGVGVTGRWTGSRLSGLQNGQDERGVWHLSGLGSKGFLLGPLLARELAGRVTGSLA</sequence>
<dbReference type="Proteomes" id="UP000030634">
    <property type="component" value="Chromosome"/>
</dbReference>
<organism evidence="3 4">
    <name type="scientific">Deinococcus radiopugnans</name>
    <dbReference type="NCBI Taxonomy" id="57497"/>
    <lineage>
        <taxon>Bacteria</taxon>
        <taxon>Thermotogati</taxon>
        <taxon>Deinococcota</taxon>
        <taxon>Deinococci</taxon>
        <taxon>Deinococcales</taxon>
        <taxon>Deinococcaceae</taxon>
        <taxon>Deinococcus</taxon>
    </lineage>
</organism>
<protein>
    <submittedName>
        <fullName evidence="3">Oxidoreductase</fullName>
    </submittedName>
</protein>
<proteinExistence type="predicted"/>
<evidence type="ECO:0000256" key="1">
    <source>
        <dbReference type="ARBA" id="ARBA00023002"/>
    </source>
</evidence>
<dbReference type="GO" id="GO:0005737">
    <property type="term" value="C:cytoplasm"/>
    <property type="evidence" value="ECO:0007669"/>
    <property type="project" value="TreeGrafter"/>
</dbReference>
<feature type="domain" description="FAD dependent oxidoreductase" evidence="2">
    <location>
        <begin position="11"/>
        <end position="322"/>
    </location>
</feature>
<name>A0A0A7KJL2_9DEIO</name>
<dbReference type="SUPFAM" id="SSF51905">
    <property type="entry name" value="FAD/NAD(P)-binding domain"/>
    <property type="match status" value="1"/>
</dbReference>
<dbReference type="STRING" id="1182571.QR90_06135"/>